<dbReference type="InterPro" id="IPR002305">
    <property type="entry name" value="aa-tRNA-synth_Ic"/>
</dbReference>
<evidence type="ECO:0000256" key="5">
    <source>
        <dbReference type="ARBA" id="ARBA00022840"/>
    </source>
</evidence>
<keyword evidence="12" id="KW-1185">Reference proteome</keyword>
<dbReference type="Gene3D" id="3.10.20.90">
    <property type="entry name" value="Phosphatidylinositol 3-kinase Catalytic Subunit, Chain A, domain 1"/>
    <property type="match status" value="1"/>
</dbReference>
<dbReference type="PANTHER" id="PTHR10055">
    <property type="entry name" value="TRYPTOPHANYL-TRNA SYNTHETASE"/>
    <property type="match status" value="1"/>
</dbReference>
<keyword evidence="6" id="KW-0648">Protein biosynthesis</keyword>
<keyword evidence="7" id="KW-0030">Aminoacyl-tRNA synthetase</keyword>
<dbReference type="InterPro" id="IPR014729">
    <property type="entry name" value="Rossmann-like_a/b/a_fold"/>
</dbReference>
<dbReference type="CDD" id="cd17039">
    <property type="entry name" value="Ubl_ubiquitin_like"/>
    <property type="match status" value="1"/>
</dbReference>
<keyword evidence="4" id="KW-0547">Nucleotide-binding</keyword>
<dbReference type="PANTHER" id="PTHR10055:SF1">
    <property type="entry name" value="TRYPTOPHAN--TRNA LIGASE, CYTOPLASMIC"/>
    <property type="match status" value="1"/>
</dbReference>
<organism evidence="11 12">
    <name type="scientific">Blattamonas nauphoetae</name>
    <dbReference type="NCBI Taxonomy" id="2049346"/>
    <lineage>
        <taxon>Eukaryota</taxon>
        <taxon>Metamonada</taxon>
        <taxon>Preaxostyla</taxon>
        <taxon>Oxymonadida</taxon>
        <taxon>Blattamonas</taxon>
    </lineage>
</organism>
<evidence type="ECO:0000256" key="7">
    <source>
        <dbReference type="ARBA" id="ARBA00023146"/>
    </source>
</evidence>
<name>A0ABQ9X5G2_9EUKA</name>
<dbReference type="PRINTS" id="PR01039">
    <property type="entry name" value="TRNASYNTHTRP"/>
</dbReference>
<evidence type="ECO:0000256" key="3">
    <source>
        <dbReference type="ARBA" id="ARBA00022598"/>
    </source>
</evidence>
<dbReference type="SUPFAM" id="SSF52374">
    <property type="entry name" value="Nucleotidylyl transferase"/>
    <property type="match status" value="2"/>
</dbReference>
<dbReference type="Pfam" id="PF00579">
    <property type="entry name" value="tRNA-synt_1b"/>
    <property type="match status" value="2"/>
</dbReference>
<dbReference type="Gene3D" id="3.40.50.620">
    <property type="entry name" value="HUPs"/>
    <property type="match status" value="1"/>
</dbReference>
<dbReference type="Gene3D" id="1.10.240.10">
    <property type="entry name" value="Tyrosyl-Transfer RNA Synthetase"/>
    <property type="match status" value="1"/>
</dbReference>
<keyword evidence="9" id="KW-0175">Coiled coil</keyword>
<dbReference type="PROSITE" id="PS00178">
    <property type="entry name" value="AA_TRNA_LIGASE_I"/>
    <property type="match status" value="1"/>
</dbReference>
<evidence type="ECO:0000256" key="10">
    <source>
        <dbReference type="SAM" id="MobiDB-lite"/>
    </source>
</evidence>
<sequence>MDQTNRKFSMSEENKQTLEERCQELEAKVALLQSELDRQKPTTINVIFKGKNSTFTIPRSSTVESLGKKIKDATGATTVPTLYFNGKAVTDDNNLQEILRESKETCVFQCELFTPWDVVASEEKGVDYDGIVHRFGLTHVTSSDLDKFVRITNTPLHPWLERGFFFCAREFRRILDTVERGDHIYLYTGRGPSSDSLHLGHMIQFHFAKYLQDAFNCIIVIQMSNDEKFIFKKNLSLDEVAHMTRENAKDIIACGFNPDRTFIFSDLDYIGNMYRTVLTFLKNTSAHTESKIYGFDDQSPVGFYTWPCIQAAPAFSCSFPTFFGPPVEDSLTNTVNGPSQPLNLKEEKEDAKKKKGKKQGTPASPWAVPCLIPCAIDQDPYFRMSRELAPTIGFPPPATLLSSFVPSLSGGQTKMSASATQAKVPTTIFMSDNDKTIDKAINGAFSIGSQTLEEHRKNGAAVKDLQQDAAFSYLSIYDHDSFMDELDDLGEMYLYGEQNTRYPGSYVTSGILKNKLKDVIKKMAKTHQENRAKVTEEEVNHYLRLRTIDASLCGVTNKPRMVLPSFTGSFLAKKSSGETVELANASVGFKCCPDWKWNATLSIENQLEGLIALSSSVVFSESATSITFKAEVSQPEGSANTRLSGVVELSFTLANAEDVSALEICLARCLFEVEHRETALNQTNIVLLCNFKRLCNVSIPDSTSVDFLSLPFSAECTSLPTVTKGLVSALPESAHPLPASDCHAKTNADLYLLNKEKGSFELIKSQVTLRHFKQRSDPTSHFIRIFDADRREIYLQHLCKDVRVEFRDETASAAPAVFWTAPQKGYTLTFAAVVVPEIVMTEVTAKFTQQHKDDAQKEKDAKCKPDYNRIKTELGKAIEIIKNPPKTEEPTPAPSQ</sequence>
<reference evidence="11 12" key="1">
    <citation type="journal article" date="2022" name="bioRxiv">
        <title>Genomics of Preaxostyla Flagellates Illuminates Evolutionary Transitions and the Path Towards Mitochondrial Loss.</title>
        <authorList>
            <person name="Novak L.V.F."/>
            <person name="Treitli S.C."/>
            <person name="Pyrih J."/>
            <person name="Halakuc P."/>
            <person name="Pipaliya S.V."/>
            <person name="Vacek V."/>
            <person name="Brzon O."/>
            <person name="Soukal P."/>
            <person name="Eme L."/>
            <person name="Dacks J.B."/>
            <person name="Karnkowska A."/>
            <person name="Elias M."/>
            <person name="Hampl V."/>
        </authorList>
    </citation>
    <scope>NUCLEOTIDE SEQUENCE [LARGE SCALE GENOMIC DNA]</scope>
    <source>
        <strain evidence="11">NAU3</strain>
        <tissue evidence="11">Gut</tissue>
    </source>
</reference>
<comment type="similarity">
    <text evidence="1">Belongs to the class-I aminoacyl-tRNA synthetase family.</text>
</comment>
<evidence type="ECO:0000256" key="9">
    <source>
        <dbReference type="SAM" id="Coils"/>
    </source>
</evidence>
<feature type="coiled-coil region" evidence="9">
    <location>
        <begin position="1"/>
        <end position="35"/>
    </location>
</feature>
<evidence type="ECO:0000313" key="12">
    <source>
        <dbReference type="Proteomes" id="UP001281761"/>
    </source>
</evidence>
<dbReference type="Proteomes" id="UP001281761">
    <property type="component" value="Unassembled WGS sequence"/>
</dbReference>
<proteinExistence type="inferred from homology"/>
<evidence type="ECO:0000313" key="11">
    <source>
        <dbReference type="EMBL" id="KAK2945881.1"/>
    </source>
</evidence>
<dbReference type="InterPro" id="IPR002306">
    <property type="entry name" value="Trp-tRNA-ligase"/>
</dbReference>
<feature type="region of interest" description="Disordered" evidence="10">
    <location>
        <begin position="333"/>
        <end position="363"/>
    </location>
</feature>
<evidence type="ECO:0000256" key="4">
    <source>
        <dbReference type="ARBA" id="ARBA00022741"/>
    </source>
</evidence>
<protein>
    <recommendedName>
        <fullName evidence="2">tryptophan--tRNA ligase</fullName>
        <ecNumber evidence="2">6.1.1.2</ecNumber>
    </recommendedName>
    <alternativeName>
        <fullName evidence="8">Tryptophanyl-tRNA synthetase</fullName>
    </alternativeName>
</protein>
<gene>
    <name evidence="11" type="ORF">BLNAU_19177</name>
</gene>
<feature type="compositionally biased region" description="Polar residues" evidence="10">
    <location>
        <begin position="333"/>
        <end position="342"/>
    </location>
</feature>
<dbReference type="EMBL" id="JARBJD010000244">
    <property type="protein sequence ID" value="KAK2945881.1"/>
    <property type="molecule type" value="Genomic_DNA"/>
</dbReference>
<evidence type="ECO:0000256" key="2">
    <source>
        <dbReference type="ARBA" id="ARBA00013161"/>
    </source>
</evidence>
<dbReference type="NCBIfam" id="TIGR00233">
    <property type="entry name" value="trpS"/>
    <property type="match status" value="1"/>
</dbReference>
<evidence type="ECO:0000256" key="6">
    <source>
        <dbReference type="ARBA" id="ARBA00022917"/>
    </source>
</evidence>
<comment type="caution">
    <text evidence="11">The sequence shown here is derived from an EMBL/GenBank/DDBJ whole genome shotgun (WGS) entry which is preliminary data.</text>
</comment>
<dbReference type="InterPro" id="IPR001412">
    <property type="entry name" value="aa-tRNA-synth_I_CS"/>
</dbReference>
<evidence type="ECO:0000256" key="8">
    <source>
        <dbReference type="ARBA" id="ARBA00030268"/>
    </source>
</evidence>
<keyword evidence="5" id="KW-0067">ATP-binding</keyword>
<evidence type="ECO:0000256" key="1">
    <source>
        <dbReference type="ARBA" id="ARBA00005594"/>
    </source>
</evidence>
<dbReference type="GO" id="GO:0004830">
    <property type="term" value="F:tryptophan-tRNA ligase activity"/>
    <property type="evidence" value="ECO:0007669"/>
    <property type="project" value="UniProtKB-EC"/>
</dbReference>
<accession>A0ABQ9X5G2</accession>
<keyword evidence="3 11" id="KW-0436">Ligase</keyword>
<dbReference type="EC" id="6.1.1.2" evidence="2"/>